<evidence type="ECO:0000313" key="2">
    <source>
        <dbReference type="Proteomes" id="UP001243989"/>
    </source>
</evidence>
<gene>
    <name evidence="1" type="ORF">BDP81DRAFT_166229</name>
</gene>
<organism evidence="1 2">
    <name type="scientific">Colletotrichum phormii</name>
    <dbReference type="NCBI Taxonomy" id="359342"/>
    <lineage>
        <taxon>Eukaryota</taxon>
        <taxon>Fungi</taxon>
        <taxon>Dikarya</taxon>
        <taxon>Ascomycota</taxon>
        <taxon>Pezizomycotina</taxon>
        <taxon>Sordariomycetes</taxon>
        <taxon>Hypocreomycetidae</taxon>
        <taxon>Glomerellales</taxon>
        <taxon>Glomerellaceae</taxon>
        <taxon>Colletotrichum</taxon>
        <taxon>Colletotrichum acutatum species complex</taxon>
    </lineage>
</organism>
<name>A0AAI9ZYP5_9PEZI</name>
<evidence type="ECO:0000313" key="1">
    <source>
        <dbReference type="EMBL" id="KAK1640633.1"/>
    </source>
</evidence>
<accession>A0AAI9ZYP5</accession>
<proteinExistence type="predicted"/>
<keyword evidence="2" id="KW-1185">Reference proteome</keyword>
<dbReference type="GeneID" id="85466973"/>
<protein>
    <submittedName>
        <fullName evidence="1">Uncharacterized protein</fullName>
    </submittedName>
</protein>
<dbReference type="RefSeq" id="XP_060449240.1">
    <property type="nucleotide sequence ID" value="XM_060582111.1"/>
</dbReference>
<dbReference type="AlphaFoldDB" id="A0AAI9ZYP5"/>
<sequence>MFLETLAVKLCRILVFPFPMTSIPSRNPGFAAMALSAFLRQMTKQDKRKRWRDVVLGSSKKQIVSACMMQAMIEKSNERHGRTLTGAMSRSWARLVFVLVPFSAIRRRRKAPQPRAS</sequence>
<dbReference type="Proteomes" id="UP001243989">
    <property type="component" value="Unassembled WGS sequence"/>
</dbReference>
<reference evidence="1" key="1">
    <citation type="submission" date="2021-06" db="EMBL/GenBank/DDBJ databases">
        <title>Comparative genomics, transcriptomics and evolutionary studies reveal genomic signatures of adaptation to plant cell wall in hemibiotrophic fungi.</title>
        <authorList>
            <consortium name="DOE Joint Genome Institute"/>
            <person name="Baroncelli R."/>
            <person name="Diaz J.F."/>
            <person name="Benocci T."/>
            <person name="Peng M."/>
            <person name="Battaglia E."/>
            <person name="Haridas S."/>
            <person name="Andreopoulos W."/>
            <person name="Labutti K."/>
            <person name="Pangilinan J."/>
            <person name="Floch G.L."/>
            <person name="Makela M.R."/>
            <person name="Henrissat B."/>
            <person name="Grigoriev I.V."/>
            <person name="Crouch J.A."/>
            <person name="De Vries R.P."/>
            <person name="Sukno S.A."/>
            <person name="Thon M.R."/>
        </authorList>
    </citation>
    <scope>NUCLEOTIDE SEQUENCE</scope>
    <source>
        <strain evidence="1">CBS 102054</strain>
    </source>
</reference>
<comment type="caution">
    <text evidence="1">The sequence shown here is derived from an EMBL/GenBank/DDBJ whole genome shotgun (WGS) entry which is preliminary data.</text>
</comment>
<dbReference type="EMBL" id="JAHMHQ010000004">
    <property type="protein sequence ID" value="KAK1640633.1"/>
    <property type="molecule type" value="Genomic_DNA"/>
</dbReference>